<gene>
    <name evidence="2" type="ORF">KKP3000_000792</name>
</gene>
<organism evidence="2 3">
    <name type="scientific">Alicyclobacillus fastidiosus</name>
    <dbReference type="NCBI Taxonomy" id="392011"/>
    <lineage>
        <taxon>Bacteria</taxon>
        <taxon>Bacillati</taxon>
        <taxon>Bacillota</taxon>
        <taxon>Bacilli</taxon>
        <taxon>Bacillales</taxon>
        <taxon>Alicyclobacillaceae</taxon>
        <taxon>Alicyclobacillus</taxon>
    </lineage>
</organism>
<protein>
    <recommendedName>
        <fullName evidence="4">CopG family transcriptional regulator</fullName>
    </recommendedName>
</protein>
<reference evidence="2 3" key="1">
    <citation type="journal article" date="2024" name="Int. J. Mol. Sci.">
        <title>Exploration of Alicyclobacillus spp. Genome in Search of Antibiotic Resistance.</title>
        <authorList>
            <person name="Bucka-Kolendo J."/>
            <person name="Kiousi D.E."/>
            <person name="Dekowska A."/>
            <person name="Mikolajczuk-Szczyrba A."/>
            <person name="Karadedos D.M."/>
            <person name="Michael P."/>
            <person name="Galanis A."/>
            <person name="Sokolowska B."/>
        </authorList>
    </citation>
    <scope>NUCLEOTIDE SEQUENCE [LARGE SCALE GENOMIC DNA]</scope>
    <source>
        <strain evidence="2 3">KKP 3000</strain>
    </source>
</reference>
<dbReference type="Proteomes" id="UP001579974">
    <property type="component" value="Unassembled WGS sequence"/>
</dbReference>
<comment type="caution">
    <text evidence="2">The sequence shown here is derived from an EMBL/GenBank/DDBJ whole genome shotgun (WGS) entry which is preliminary data.</text>
</comment>
<evidence type="ECO:0008006" key="4">
    <source>
        <dbReference type="Google" id="ProtNLM"/>
    </source>
</evidence>
<name>A0ABV5AJL7_9BACL</name>
<feature type="compositionally biased region" description="Low complexity" evidence="1">
    <location>
        <begin position="46"/>
        <end position="57"/>
    </location>
</feature>
<evidence type="ECO:0000256" key="1">
    <source>
        <dbReference type="SAM" id="MobiDB-lite"/>
    </source>
</evidence>
<dbReference type="RefSeq" id="WP_275476017.1">
    <property type="nucleotide sequence ID" value="NZ_CP162940.1"/>
</dbReference>
<dbReference type="EMBL" id="JBDXSU010000016">
    <property type="protein sequence ID" value="MFB5192000.1"/>
    <property type="molecule type" value="Genomic_DNA"/>
</dbReference>
<feature type="region of interest" description="Disordered" evidence="1">
    <location>
        <begin position="44"/>
        <end position="67"/>
    </location>
</feature>
<accession>A0ABV5AJL7</accession>
<evidence type="ECO:0000313" key="3">
    <source>
        <dbReference type="Proteomes" id="UP001579974"/>
    </source>
</evidence>
<proteinExistence type="predicted"/>
<evidence type="ECO:0000313" key="2">
    <source>
        <dbReference type="EMBL" id="MFB5192000.1"/>
    </source>
</evidence>
<keyword evidence="3" id="KW-1185">Reference proteome</keyword>
<sequence length="67" mass="7782">MAYGEKRRAVSFNLDNPQERAMFEYTKRTNFSKLVKTYLARELKRQQPAQTQPQSSSITVRVGGESR</sequence>